<dbReference type="EC" id="2.7.13.3" evidence="2"/>
<proteinExistence type="predicted"/>
<dbReference type="InterPro" id="IPR003594">
    <property type="entry name" value="HATPase_dom"/>
</dbReference>
<dbReference type="RefSeq" id="WP_353301734.1">
    <property type="nucleotide sequence ID" value="NZ_BAABWN010000002.1"/>
</dbReference>
<dbReference type="Gene3D" id="6.10.340.10">
    <property type="match status" value="1"/>
</dbReference>
<evidence type="ECO:0000256" key="5">
    <source>
        <dbReference type="PROSITE-ProRule" id="PRU00169"/>
    </source>
</evidence>
<dbReference type="PROSITE" id="PS50110">
    <property type="entry name" value="RESPONSE_REGULATORY"/>
    <property type="match status" value="2"/>
</dbReference>
<dbReference type="CDD" id="cd17546">
    <property type="entry name" value="REC_hyHK_CKI1_RcsC-like"/>
    <property type="match status" value="1"/>
</dbReference>
<accession>A0ABQ0A5N3</accession>
<dbReference type="PANTHER" id="PTHR45339:SF1">
    <property type="entry name" value="HYBRID SIGNAL TRANSDUCTION HISTIDINE KINASE J"/>
    <property type="match status" value="1"/>
</dbReference>
<feature type="domain" description="Histidine kinase" evidence="7">
    <location>
        <begin position="276"/>
        <end position="497"/>
    </location>
</feature>
<dbReference type="CDD" id="cd00082">
    <property type="entry name" value="HisKA"/>
    <property type="match status" value="1"/>
</dbReference>
<feature type="modified residue" description="4-aspartylphosphate" evidence="5">
    <location>
        <position position="710"/>
    </location>
</feature>
<feature type="domain" description="Response regulatory" evidence="8">
    <location>
        <begin position="658"/>
        <end position="780"/>
    </location>
</feature>
<dbReference type="Gene3D" id="1.10.287.130">
    <property type="match status" value="1"/>
</dbReference>
<protein>
    <recommendedName>
        <fullName evidence="2">histidine kinase</fullName>
        <ecNumber evidence="2">2.7.13.3</ecNumber>
    </recommendedName>
</protein>
<dbReference type="InterPro" id="IPR004358">
    <property type="entry name" value="Sig_transdc_His_kin-like_C"/>
</dbReference>
<dbReference type="PROSITE" id="PS50109">
    <property type="entry name" value="HIS_KIN"/>
    <property type="match status" value="1"/>
</dbReference>
<keyword evidence="10" id="KW-1185">Reference proteome</keyword>
<dbReference type="SUPFAM" id="SSF47384">
    <property type="entry name" value="Homodimeric domain of signal transducing histidine kinase"/>
    <property type="match status" value="1"/>
</dbReference>
<dbReference type="SMART" id="SM00388">
    <property type="entry name" value="HisKA"/>
    <property type="match status" value="1"/>
</dbReference>
<evidence type="ECO:0000256" key="6">
    <source>
        <dbReference type="SAM" id="Phobius"/>
    </source>
</evidence>
<feature type="modified residue" description="4-aspartylphosphate" evidence="5">
    <location>
        <position position="567"/>
    </location>
</feature>
<evidence type="ECO:0000259" key="8">
    <source>
        <dbReference type="PROSITE" id="PS50110"/>
    </source>
</evidence>
<feature type="domain" description="Response regulatory" evidence="8">
    <location>
        <begin position="515"/>
        <end position="633"/>
    </location>
</feature>
<evidence type="ECO:0000256" key="1">
    <source>
        <dbReference type="ARBA" id="ARBA00000085"/>
    </source>
</evidence>
<dbReference type="Pfam" id="PF00512">
    <property type="entry name" value="HisKA"/>
    <property type="match status" value="1"/>
</dbReference>
<feature type="transmembrane region" description="Helical" evidence="6">
    <location>
        <begin position="12"/>
        <end position="39"/>
    </location>
</feature>
<comment type="caution">
    <text evidence="9">The sequence shown here is derived from an EMBL/GenBank/DDBJ whole genome shotgun (WGS) entry which is preliminary data.</text>
</comment>
<evidence type="ECO:0000259" key="7">
    <source>
        <dbReference type="PROSITE" id="PS50109"/>
    </source>
</evidence>
<dbReference type="PRINTS" id="PR00344">
    <property type="entry name" value="BCTRLSENSOR"/>
</dbReference>
<dbReference type="InterPro" id="IPR036890">
    <property type="entry name" value="HATPase_C_sf"/>
</dbReference>
<keyword evidence="3 5" id="KW-0597">Phosphoprotein</keyword>
<dbReference type="InterPro" id="IPR033414">
    <property type="entry name" value="Sensor_dom"/>
</dbReference>
<dbReference type="Proteomes" id="UP001465153">
    <property type="component" value="Unassembled WGS sequence"/>
</dbReference>
<keyword evidence="4" id="KW-0902">Two-component regulatory system</keyword>
<evidence type="ECO:0000256" key="2">
    <source>
        <dbReference type="ARBA" id="ARBA00012438"/>
    </source>
</evidence>
<name>A0ABQ0A5N3_9GAMM</name>
<keyword evidence="6" id="KW-0472">Membrane</keyword>
<dbReference type="Pfam" id="PF00072">
    <property type="entry name" value="Response_reg"/>
    <property type="match status" value="1"/>
</dbReference>
<evidence type="ECO:0000256" key="4">
    <source>
        <dbReference type="ARBA" id="ARBA00023012"/>
    </source>
</evidence>
<dbReference type="InterPro" id="IPR003661">
    <property type="entry name" value="HisK_dim/P_dom"/>
</dbReference>
<keyword evidence="6" id="KW-1133">Transmembrane helix</keyword>
<evidence type="ECO:0000256" key="3">
    <source>
        <dbReference type="ARBA" id="ARBA00022553"/>
    </source>
</evidence>
<organism evidence="9 10">
    <name type="scientific">Sessilibacter corallicola</name>
    <dbReference type="NCBI Taxonomy" id="2904075"/>
    <lineage>
        <taxon>Bacteria</taxon>
        <taxon>Pseudomonadati</taxon>
        <taxon>Pseudomonadota</taxon>
        <taxon>Gammaproteobacteria</taxon>
        <taxon>Cellvibrionales</taxon>
        <taxon>Cellvibrionaceae</taxon>
        <taxon>Sessilibacter</taxon>
    </lineage>
</organism>
<keyword evidence="6" id="KW-0812">Transmembrane</keyword>
<dbReference type="SUPFAM" id="SSF55874">
    <property type="entry name" value="ATPase domain of HSP90 chaperone/DNA topoisomerase II/histidine kinase"/>
    <property type="match status" value="1"/>
</dbReference>
<evidence type="ECO:0000313" key="10">
    <source>
        <dbReference type="Proteomes" id="UP001465153"/>
    </source>
</evidence>
<dbReference type="CDD" id="cd16922">
    <property type="entry name" value="HATPase_EvgS-ArcB-TorS-like"/>
    <property type="match status" value="1"/>
</dbReference>
<sequence>MSTKATRKNSIVFRLLTLIVLVTSGIALIATLVDVYIGYQNDLSALTRRVNQVQVSALPAISESLWKFDAEQLEIQVNNLLQVEDVVKVELNWRDWNDKDRVFLAQIEEHLSHSVWTQQFNLTHEDPAGGTKQLGILNITADLQHLHDGVVNRAIVTAALQAVQTFFVAWLLLSLIRTLLTQHMETIARFAGQVNINNLQAPLKLNRAKNEERQSDELDNIVNAFNNMRENLLRDIQQRQEFEDALSAQKQANLESQRIAAVAESSNRAKSQFLATMSHEIRTPMNGVIGMVELLRDTELNQNQRHYLDVIHRSGLSLLDIINDILDFSKIEAGKLVLENIEFDLQELMEDCLLLFSSPANHSGIELISYLATDTPTQLKGDPTRLRQLFINLLGNAFKFTESGTIFFDAKTVNINDTTTKIEFSITDTGIGIEQNVQEKLFDSFNQADNSTTRKYGGTGLGLAICKHLSKLMNGDIGVSSQYGQGSKFWFTAEFERVNDNSVADTSDSVLSGKNALLMFPNPQLIQTLTNLSLHWGMEVKSALPETAAALLATEGYGKSVDVLVIDHQWPNSHGCEVAQSVVPSLSKSCPILVLSNEDCPYSKEEMRSSRISAWLRKPVVPSQLKSKLEQVANNAVIDDSKATKHLNTYTPDLSHLKILVAEDNKVNQMVIRGMLNRLKTTPDLVGNGKEALEAVKSNTDRPYDLIFMDCEMPVMDGFEASKKIREFEKNSDLPTAFIIALTAHALEEHREAVIASGMNYFLSKPMSLDRLSNTLKQLGLTHTERSL</sequence>
<dbReference type="Gene3D" id="3.30.565.10">
    <property type="entry name" value="Histidine kinase-like ATPase, C-terminal domain"/>
    <property type="match status" value="1"/>
</dbReference>
<dbReference type="InterPro" id="IPR036097">
    <property type="entry name" value="HisK_dim/P_sf"/>
</dbReference>
<dbReference type="InterPro" id="IPR011006">
    <property type="entry name" value="CheY-like_superfamily"/>
</dbReference>
<dbReference type="Pfam" id="PF17149">
    <property type="entry name" value="CHASE5"/>
    <property type="match status" value="1"/>
</dbReference>
<comment type="catalytic activity">
    <reaction evidence="1">
        <text>ATP + protein L-histidine = ADP + protein N-phospho-L-histidine.</text>
        <dbReference type="EC" id="2.7.13.3"/>
    </reaction>
</comment>
<evidence type="ECO:0000313" key="9">
    <source>
        <dbReference type="EMBL" id="GAA6166953.1"/>
    </source>
</evidence>
<reference evidence="9 10" key="1">
    <citation type="submission" date="2024-04" db="EMBL/GenBank/DDBJ databases">
        <title>Draft genome sequence of Sessilibacter corallicola NBRC 116591.</title>
        <authorList>
            <person name="Miyakawa T."/>
            <person name="Kusuya Y."/>
            <person name="Miura T."/>
        </authorList>
    </citation>
    <scope>NUCLEOTIDE SEQUENCE [LARGE SCALE GENOMIC DNA]</scope>
    <source>
        <strain evidence="9 10">KU-00831-HH</strain>
    </source>
</reference>
<dbReference type="InterPro" id="IPR005467">
    <property type="entry name" value="His_kinase_dom"/>
</dbReference>
<dbReference type="SUPFAM" id="SSF52172">
    <property type="entry name" value="CheY-like"/>
    <property type="match status" value="2"/>
</dbReference>
<dbReference type="Pfam" id="PF02518">
    <property type="entry name" value="HATPase_c"/>
    <property type="match status" value="1"/>
</dbReference>
<dbReference type="PANTHER" id="PTHR45339">
    <property type="entry name" value="HYBRID SIGNAL TRANSDUCTION HISTIDINE KINASE J"/>
    <property type="match status" value="1"/>
</dbReference>
<dbReference type="EMBL" id="BAABWN010000002">
    <property type="protein sequence ID" value="GAA6166953.1"/>
    <property type="molecule type" value="Genomic_DNA"/>
</dbReference>
<dbReference type="SMART" id="SM00387">
    <property type="entry name" value="HATPase_c"/>
    <property type="match status" value="1"/>
</dbReference>
<dbReference type="InterPro" id="IPR001789">
    <property type="entry name" value="Sig_transdc_resp-reg_receiver"/>
</dbReference>
<dbReference type="Gene3D" id="3.40.50.2300">
    <property type="match status" value="2"/>
</dbReference>
<gene>
    <name evidence="9" type="ORF">NBRC116591_07630</name>
</gene>
<dbReference type="SMART" id="SM00448">
    <property type="entry name" value="REC"/>
    <property type="match status" value="1"/>
</dbReference>